<evidence type="ECO:0000313" key="2">
    <source>
        <dbReference type="Proteomes" id="UP000006241"/>
    </source>
</evidence>
<evidence type="ECO:0000313" key="1">
    <source>
        <dbReference type="EMBL" id="EEI93047.1"/>
    </source>
</evidence>
<dbReference type="EMBL" id="ACHB01000033">
    <property type="protein sequence ID" value="EEI93047.1"/>
    <property type="molecule type" value="Genomic_DNA"/>
</dbReference>
<name>C2FVI9_SPHSI</name>
<dbReference type="RefSeq" id="WP_003007143.1">
    <property type="nucleotide sequence ID" value="NZ_GG668631.1"/>
</dbReference>
<dbReference type="AlphaFoldDB" id="C2FVI9"/>
<reference evidence="1 2" key="1">
    <citation type="submission" date="2009-01" db="EMBL/GenBank/DDBJ databases">
        <authorList>
            <person name="Qin X."/>
            <person name="Bachman B."/>
            <person name="Battles P."/>
            <person name="Bell A."/>
            <person name="Bess C."/>
            <person name="Bickham C."/>
            <person name="Chaboub L."/>
            <person name="Chen D."/>
            <person name="Coyle M."/>
            <person name="Deiros D.R."/>
            <person name="Dinh H."/>
            <person name="Forbes L."/>
            <person name="Fowler G."/>
            <person name="Francisco L."/>
            <person name="Fu Q."/>
            <person name="Gubbala S."/>
            <person name="Hale W."/>
            <person name="Han Y."/>
            <person name="Hemphill L."/>
            <person name="Highlander S.K."/>
            <person name="Hirani K."/>
            <person name="Hogues M."/>
            <person name="Jackson L."/>
            <person name="Jakkamsetti A."/>
            <person name="Javaid M."/>
            <person name="Jiang H."/>
            <person name="Korchina V."/>
            <person name="Kovar C."/>
            <person name="Lara F."/>
            <person name="Lee S."/>
            <person name="Mata R."/>
            <person name="Mathew T."/>
            <person name="Moen C."/>
            <person name="Morales K."/>
            <person name="Munidasa M."/>
            <person name="Nazareth L."/>
            <person name="Ngo R."/>
            <person name="Nguyen L."/>
            <person name="Okwuonu G."/>
            <person name="Ongeri F."/>
            <person name="Patil S."/>
            <person name="Petrosino J."/>
            <person name="Pham C."/>
            <person name="Pham P."/>
            <person name="Pu L.-L."/>
            <person name="Puazo M."/>
            <person name="Raj R."/>
            <person name="Reid J."/>
            <person name="Rouhana J."/>
            <person name="Saada N."/>
            <person name="Shang Y."/>
            <person name="Simmons D."/>
            <person name="Thornton R."/>
            <person name="Warren J."/>
            <person name="Weissenberger G."/>
            <person name="Zhang J."/>
            <person name="Zhang L."/>
            <person name="Zhou C."/>
            <person name="Zhu D."/>
            <person name="Muzny D."/>
            <person name="Worley K."/>
            <person name="Gibbs R."/>
        </authorList>
    </citation>
    <scope>NUCLEOTIDE SEQUENCE [LARGE SCALE GENOMIC DNA]</scope>
    <source>
        <strain evidence="1 2">ATCC 33300</strain>
    </source>
</reference>
<proteinExistence type="predicted"/>
<gene>
    <name evidence="1" type="ORF">HMPREF0765_1345</name>
</gene>
<organism evidence="1 2">
    <name type="scientific">Sphingobacterium spiritivorum ATCC 33300</name>
    <dbReference type="NCBI Taxonomy" id="525372"/>
    <lineage>
        <taxon>Bacteria</taxon>
        <taxon>Pseudomonadati</taxon>
        <taxon>Bacteroidota</taxon>
        <taxon>Sphingobacteriia</taxon>
        <taxon>Sphingobacteriales</taxon>
        <taxon>Sphingobacteriaceae</taxon>
        <taxon>Sphingobacterium</taxon>
    </lineage>
</organism>
<dbReference type="Proteomes" id="UP000006241">
    <property type="component" value="Unassembled WGS sequence"/>
</dbReference>
<accession>C2FVI9</accession>
<dbReference type="HOGENOM" id="CLU_2169472_0_0_10"/>
<comment type="caution">
    <text evidence="1">The sequence shown here is derived from an EMBL/GenBank/DDBJ whole genome shotgun (WGS) entry which is preliminary data.</text>
</comment>
<sequence length="110" mass="12523">MKDRLWRKLNTRKSIGDQKQAVIRLWVWQLGNSVIVGQANEAYSIIQEQIRAAFPDKSVAFINIANGYVGYLPPAELYGLDIYAVWQTPYAKGSLEILINKTIQAIQELK</sequence>
<protein>
    <submittedName>
        <fullName evidence="1">Uncharacterized protein</fullName>
    </submittedName>
</protein>